<reference evidence="13" key="1">
    <citation type="submission" date="2021-01" db="EMBL/GenBank/DDBJ databases">
        <authorList>
            <person name="Corre E."/>
            <person name="Pelletier E."/>
            <person name="Niang G."/>
            <person name="Scheremetjew M."/>
            <person name="Finn R."/>
            <person name="Kale V."/>
            <person name="Holt S."/>
            <person name="Cochrane G."/>
            <person name="Meng A."/>
            <person name="Brown T."/>
            <person name="Cohen L."/>
        </authorList>
    </citation>
    <scope>NUCLEOTIDE SEQUENCE</scope>
    <source>
        <strain evidence="13">308</strain>
    </source>
</reference>
<protein>
    <recommendedName>
        <fullName evidence="3">dolichyl-P-Man:Man5GlcNAc2-PP-dolichol alpha-1,3-mannosyltransferase</fullName>
        <ecNumber evidence="3">2.4.1.258</ecNumber>
    </recommendedName>
</protein>
<feature type="compositionally biased region" description="Low complexity" evidence="11">
    <location>
        <begin position="12"/>
        <end position="34"/>
    </location>
</feature>
<dbReference type="Pfam" id="PF05208">
    <property type="entry name" value="ALG3"/>
    <property type="match status" value="1"/>
</dbReference>
<accession>A0A7S1FU24</accession>
<evidence type="ECO:0000256" key="10">
    <source>
        <dbReference type="ARBA" id="ARBA00049506"/>
    </source>
</evidence>
<feature type="transmembrane region" description="Helical" evidence="12">
    <location>
        <begin position="287"/>
        <end position="310"/>
    </location>
</feature>
<evidence type="ECO:0000313" key="13">
    <source>
        <dbReference type="EMBL" id="CAD8888239.1"/>
    </source>
</evidence>
<dbReference type="AlphaFoldDB" id="A0A7S1FU24"/>
<dbReference type="GO" id="GO:0052925">
    <property type="term" value="F:dol-P-Man:Man(5)GlcNAc(2)-PP-Dol alpha-1,3-mannosyltransferase activity"/>
    <property type="evidence" value="ECO:0007669"/>
    <property type="project" value="UniProtKB-EC"/>
</dbReference>
<dbReference type="EC" id="2.4.1.258" evidence="3"/>
<feature type="transmembrane region" description="Helical" evidence="12">
    <location>
        <begin position="213"/>
        <end position="232"/>
    </location>
</feature>
<keyword evidence="8 12" id="KW-1133">Transmembrane helix</keyword>
<evidence type="ECO:0000256" key="9">
    <source>
        <dbReference type="ARBA" id="ARBA00023136"/>
    </source>
</evidence>
<keyword evidence="5" id="KW-0808">Transferase</keyword>
<feature type="region of interest" description="Disordered" evidence="11">
    <location>
        <begin position="1"/>
        <end position="34"/>
    </location>
</feature>
<dbReference type="EMBL" id="HBFR01021422">
    <property type="protein sequence ID" value="CAD8888239.1"/>
    <property type="molecule type" value="Transcribed_RNA"/>
</dbReference>
<comment type="subcellular location">
    <subcellularLocation>
        <location evidence="1">Endoplasmic reticulum membrane</location>
        <topology evidence="1">Multi-pass membrane protein</topology>
    </subcellularLocation>
</comment>
<dbReference type="InterPro" id="IPR007873">
    <property type="entry name" value="Glycosyltransferase_ALG3"/>
</dbReference>
<evidence type="ECO:0000256" key="12">
    <source>
        <dbReference type="SAM" id="Phobius"/>
    </source>
</evidence>
<evidence type="ECO:0000256" key="7">
    <source>
        <dbReference type="ARBA" id="ARBA00022824"/>
    </source>
</evidence>
<feature type="transmembrane region" description="Helical" evidence="12">
    <location>
        <begin position="252"/>
        <end position="280"/>
    </location>
</feature>
<evidence type="ECO:0000256" key="5">
    <source>
        <dbReference type="ARBA" id="ARBA00022679"/>
    </source>
</evidence>
<keyword evidence="9 12" id="KW-0472">Membrane</keyword>
<evidence type="ECO:0000256" key="1">
    <source>
        <dbReference type="ARBA" id="ARBA00004477"/>
    </source>
</evidence>
<feature type="transmembrane region" description="Helical" evidence="12">
    <location>
        <begin position="343"/>
        <end position="364"/>
    </location>
</feature>
<keyword evidence="4" id="KW-0328">Glycosyltransferase</keyword>
<comment type="pathway">
    <text evidence="2">Protein modification; protein glycosylation.</text>
</comment>
<feature type="transmembrane region" description="Helical" evidence="12">
    <location>
        <begin position="140"/>
        <end position="160"/>
    </location>
</feature>
<dbReference type="PANTHER" id="PTHR12646">
    <property type="entry name" value="NOT56 - RELATED"/>
    <property type="match status" value="1"/>
</dbReference>
<keyword evidence="6 12" id="KW-0812">Transmembrane</keyword>
<dbReference type="GO" id="GO:0005789">
    <property type="term" value="C:endoplasmic reticulum membrane"/>
    <property type="evidence" value="ECO:0007669"/>
    <property type="project" value="UniProtKB-SubCell"/>
</dbReference>
<name>A0A7S1FU24_9STRA</name>
<evidence type="ECO:0000256" key="11">
    <source>
        <dbReference type="SAM" id="MobiDB-lite"/>
    </source>
</evidence>
<evidence type="ECO:0000256" key="3">
    <source>
        <dbReference type="ARBA" id="ARBA00011964"/>
    </source>
</evidence>
<evidence type="ECO:0000256" key="4">
    <source>
        <dbReference type="ARBA" id="ARBA00022676"/>
    </source>
</evidence>
<feature type="transmembrane region" description="Helical" evidence="12">
    <location>
        <begin position="39"/>
        <end position="60"/>
    </location>
</feature>
<keyword evidence="7" id="KW-0256">Endoplasmic reticulum</keyword>
<feature type="compositionally biased region" description="Polar residues" evidence="11">
    <location>
        <begin position="1"/>
        <end position="11"/>
    </location>
</feature>
<proteinExistence type="predicted"/>
<evidence type="ECO:0000256" key="8">
    <source>
        <dbReference type="ARBA" id="ARBA00022989"/>
    </source>
</evidence>
<comment type="catalytic activity">
    <reaction evidence="10">
        <text>an alpha-D-Man-(1-&gt;2)-alpha-D-Man-(1-&gt;2)-alpha-D-Man-(1-&gt;3)-[alpha-D-Man-(1-&gt;6)]-beta-D-Man-(1-&gt;4)-beta-D-GlcNAc-(1-&gt;4)-alpha-D-GlcNAc-diphospho-di-trans,poly-cis-dolichol + a di-trans,poly-cis-dolichyl beta-D-mannosyl phosphate = an alpha-D-Man-(1-&gt;2)-alpha-D-Man-(1-&gt;2)-alpha-D-Man-(1-&gt;3)-[alpha-D-Man-(1-&gt;3)-alpha-D-Man-(1-&gt;6)]-beta-D-Man-(1-&gt;4)-beta-D-GlcNAc-(1-&gt;4)-alpha-D-GlcNAc-diphospho-di-trans,poly-cis-dolichol + a di-trans,poly-cis-dolichyl phosphate + H(+)</text>
        <dbReference type="Rhea" id="RHEA:29527"/>
        <dbReference type="Rhea" id="RHEA-COMP:19498"/>
        <dbReference type="Rhea" id="RHEA-COMP:19501"/>
        <dbReference type="Rhea" id="RHEA-COMP:19516"/>
        <dbReference type="Rhea" id="RHEA-COMP:19517"/>
        <dbReference type="ChEBI" id="CHEBI:15378"/>
        <dbReference type="ChEBI" id="CHEBI:57683"/>
        <dbReference type="ChEBI" id="CHEBI:58211"/>
        <dbReference type="ChEBI" id="CHEBI:132515"/>
        <dbReference type="ChEBI" id="CHEBI:132516"/>
        <dbReference type="EC" id="2.4.1.258"/>
    </reaction>
    <physiologicalReaction direction="left-to-right" evidence="10">
        <dbReference type="Rhea" id="RHEA:29528"/>
    </physiologicalReaction>
</comment>
<evidence type="ECO:0000256" key="6">
    <source>
        <dbReference type="ARBA" id="ARBA00022692"/>
    </source>
</evidence>
<dbReference type="PANTHER" id="PTHR12646:SF0">
    <property type="entry name" value="DOL-P-MAN:MAN(5)GLCNAC(2)-PP-DOL ALPHA-1,3-MANNOSYLTRANSFERASE"/>
    <property type="match status" value="1"/>
</dbReference>
<organism evidence="13">
    <name type="scientific">Corethron hystrix</name>
    <dbReference type="NCBI Taxonomy" id="216773"/>
    <lineage>
        <taxon>Eukaryota</taxon>
        <taxon>Sar</taxon>
        <taxon>Stramenopiles</taxon>
        <taxon>Ochrophyta</taxon>
        <taxon>Bacillariophyta</taxon>
        <taxon>Coscinodiscophyceae</taxon>
        <taxon>Corethrophycidae</taxon>
        <taxon>Corethrales</taxon>
        <taxon>Corethraceae</taxon>
        <taxon>Corethron</taxon>
    </lineage>
</organism>
<evidence type="ECO:0000256" key="2">
    <source>
        <dbReference type="ARBA" id="ARBA00004922"/>
    </source>
</evidence>
<gene>
    <name evidence="13" type="ORF">CHYS00102_LOCUS15437</name>
</gene>
<sequence length="524" mass="58213">MSTSSFQNPRYSSCKSSFSTPSSPASPPTSSHPQNQRPFTFLSISFFLLFFDAVLTSLIIHATSYTEIDYGTYLSQAHAADLGGERNYYNIGGPSGPCVYPAAHLYIFAIVGRATRWAGMLIEGVREREDNDGLTELRPAQYIFAVIYLATLAAVLWIYGECWSEGKKTMDGVVGIRRRSTLRRIGRLLRSICIPALTLTLSRRIHSLYVLRLFNDCIASLFFYIAVGLFVSAGKRHGDGLDRPHWNRWSRWHTGCIAYSLGVGVKMNVLLSAPGLLLLLLQGQRGIAGTISCLATCAAVQLIIGAPFLLQNPTEYLSRAFQFSRVFLFKWTVNWKFLPEDMFVSPALSVSLLLLHLSTLILFASKWISATRLQTKNASALFVRVKDNRPFSPSYIAYTLFVSNFIGIVFARTLHYQFYVWYFHSLPLMLYIASSSSLSQKSGTNDGLILASVADVACRMTLTVVVEVAFNIFPATPSSSAMLQVAHLCILLILYQAPVPDMWHGGNIPAIAEGKSISNRLKKN</sequence>
<feature type="transmembrane region" description="Helical" evidence="12">
    <location>
        <begin position="395"/>
        <end position="413"/>
    </location>
</feature>